<evidence type="ECO:0000259" key="1">
    <source>
        <dbReference type="Pfam" id="PF13449"/>
    </source>
</evidence>
<dbReference type="PANTHER" id="PTHR37957:SF1">
    <property type="entry name" value="PHYTASE-LIKE DOMAIN-CONTAINING PROTEIN"/>
    <property type="match status" value="1"/>
</dbReference>
<feature type="domain" description="Phytase-like" evidence="1">
    <location>
        <begin position="53"/>
        <end position="364"/>
    </location>
</feature>
<gene>
    <name evidence="2" type="ORF">AVDCRST_MAG56-8064</name>
</gene>
<proteinExistence type="predicted"/>
<dbReference type="EMBL" id="CADCTQ010000680">
    <property type="protein sequence ID" value="CAA9344802.1"/>
    <property type="molecule type" value="Genomic_DNA"/>
</dbReference>
<dbReference type="AlphaFoldDB" id="A0A6J4M0E1"/>
<organism evidence="2">
    <name type="scientific">uncultured Cytophagales bacterium</name>
    <dbReference type="NCBI Taxonomy" id="158755"/>
    <lineage>
        <taxon>Bacteria</taxon>
        <taxon>Pseudomonadati</taxon>
        <taxon>Bacteroidota</taxon>
        <taxon>Sphingobacteriia</taxon>
        <taxon>Sphingobacteriales</taxon>
        <taxon>environmental samples</taxon>
    </lineage>
</organism>
<sequence>MFRNPLNALLIGLLTIGASCRKDPQPPAGGGPVGALRLIGQQNVRYRFDYAGTPVGGLSSLAYRPDTQTYFIMCDDRGTSQAPRFYEANLDFDAEAFDTVSFTRTVPLKQPDGTPFPSRGGTIDPEGLAYNPATGTLYWSSEGERLPTDNPPVLVQPFIREMTPNGDYVAEFALPEPFRMQATNNGPRRNGVFESLTLSADGKHLFAALEEPLYEDGPRADANAGGVVRILKFDLASRSLVAQYAYPLDKVHAAPQPADQFSLNGVVEILPLAGDKLLVMERSFAIGVTPDFAVKLYEADLGAATDVSALPALAGATYAPATKKLVLDVGSTGISRVDNLEGMTFGPALPNGNRSLVLVSDDNFVPLQVTQFLAFEVR</sequence>
<accession>A0A6J4M0E1</accession>
<dbReference type="SUPFAM" id="SSF63825">
    <property type="entry name" value="YWTD domain"/>
    <property type="match status" value="1"/>
</dbReference>
<name>A0A6J4M0E1_9SPHI</name>
<dbReference type="PROSITE" id="PS51257">
    <property type="entry name" value="PROKAR_LIPOPROTEIN"/>
    <property type="match status" value="1"/>
</dbReference>
<protein>
    <recommendedName>
        <fullName evidence="1">Phytase-like domain-containing protein</fullName>
    </recommendedName>
</protein>
<evidence type="ECO:0000313" key="2">
    <source>
        <dbReference type="EMBL" id="CAA9344802.1"/>
    </source>
</evidence>
<dbReference type="PANTHER" id="PTHR37957">
    <property type="entry name" value="BLR7070 PROTEIN"/>
    <property type="match status" value="1"/>
</dbReference>
<dbReference type="InterPro" id="IPR027372">
    <property type="entry name" value="Phytase-like_dom"/>
</dbReference>
<dbReference type="Pfam" id="PF13449">
    <property type="entry name" value="Phytase-like"/>
    <property type="match status" value="1"/>
</dbReference>
<reference evidence="2" key="1">
    <citation type="submission" date="2020-02" db="EMBL/GenBank/DDBJ databases">
        <authorList>
            <person name="Meier V. D."/>
        </authorList>
    </citation>
    <scope>NUCLEOTIDE SEQUENCE</scope>
    <source>
        <strain evidence="2">AVDCRST_MAG56</strain>
    </source>
</reference>